<gene>
    <name evidence="6" type="ORF">BSL78_11118</name>
</gene>
<dbReference type="SUPFAM" id="SSF143575">
    <property type="entry name" value="GAS2 domain-like"/>
    <property type="match status" value="1"/>
</dbReference>
<dbReference type="SMART" id="SM00243">
    <property type="entry name" value="GAS2"/>
    <property type="match status" value="1"/>
</dbReference>
<keyword evidence="3" id="KW-0206">Cytoskeleton</keyword>
<proteinExistence type="predicted"/>
<evidence type="ECO:0000256" key="3">
    <source>
        <dbReference type="ARBA" id="ARBA00023212"/>
    </source>
</evidence>
<keyword evidence="2" id="KW-0963">Cytoplasm</keyword>
<feature type="region of interest" description="Disordered" evidence="4">
    <location>
        <begin position="17"/>
        <end position="37"/>
    </location>
</feature>
<evidence type="ECO:0000259" key="5">
    <source>
        <dbReference type="PROSITE" id="PS51460"/>
    </source>
</evidence>
<evidence type="ECO:0000256" key="4">
    <source>
        <dbReference type="SAM" id="MobiDB-lite"/>
    </source>
</evidence>
<dbReference type="GO" id="GO:0008093">
    <property type="term" value="F:cytoskeletal anchor activity"/>
    <property type="evidence" value="ECO:0007669"/>
    <property type="project" value="TreeGrafter"/>
</dbReference>
<evidence type="ECO:0000256" key="2">
    <source>
        <dbReference type="ARBA" id="ARBA00022490"/>
    </source>
</evidence>
<dbReference type="InterPro" id="IPR036534">
    <property type="entry name" value="GAR_dom_sf"/>
</dbReference>
<dbReference type="EMBL" id="MRZV01000348">
    <property type="protein sequence ID" value="PIK51970.1"/>
    <property type="molecule type" value="Genomic_DNA"/>
</dbReference>
<dbReference type="AlphaFoldDB" id="A0A2G8KVN5"/>
<dbReference type="Pfam" id="PF02187">
    <property type="entry name" value="GAS2"/>
    <property type="match status" value="1"/>
</dbReference>
<dbReference type="PANTHER" id="PTHR46756">
    <property type="entry name" value="TRANSGELIN"/>
    <property type="match status" value="1"/>
</dbReference>
<name>A0A2G8KVN5_STIJA</name>
<dbReference type="Gene3D" id="3.30.920.20">
    <property type="entry name" value="Gas2-like domain"/>
    <property type="match status" value="1"/>
</dbReference>
<dbReference type="InterPro" id="IPR003108">
    <property type="entry name" value="GAR_dom"/>
</dbReference>
<comment type="subcellular location">
    <subcellularLocation>
        <location evidence="1">Cytoplasm</location>
        <location evidence="1">Cytoskeleton</location>
    </subcellularLocation>
</comment>
<evidence type="ECO:0000313" key="6">
    <source>
        <dbReference type="EMBL" id="PIK51970.1"/>
    </source>
</evidence>
<reference evidence="6 7" key="1">
    <citation type="journal article" date="2017" name="PLoS Biol.">
        <title>The sea cucumber genome provides insights into morphological evolution and visceral regeneration.</title>
        <authorList>
            <person name="Zhang X."/>
            <person name="Sun L."/>
            <person name="Yuan J."/>
            <person name="Sun Y."/>
            <person name="Gao Y."/>
            <person name="Zhang L."/>
            <person name="Li S."/>
            <person name="Dai H."/>
            <person name="Hamel J.F."/>
            <person name="Liu C."/>
            <person name="Yu Y."/>
            <person name="Liu S."/>
            <person name="Lin W."/>
            <person name="Guo K."/>
            <person name="Jin S."/>
            <person name="Xu P."/>
            <person name="Storey K.B."/>
            <person name="Huan P."/>
            <person name="Zhang T."/>
            <person name="Zhou Y."/>
            <person name="Zhang J."/>
            <person name="Lin C."/>
            <person name="Li X."/>
            <person name="Xing L."/>
            <person name="Huo D."/>
            <person name="Sun M."/>
            <person name="Wang L."/>
            <person name="Mercier A."/>
            <person name="Li F."/>
            <person name="Yang H."/>
            <person name="Xiang J."/>
        </authorList>
    </citation>
    <scope>NUCLEOTIDE SEQUENCE [LARGE SCALE GENOMIC DNA]</scope>
    <source>
        <strain evidence="6">Shaxun</strain>
        <tissue evidence="6">Muscle</tissue>
    </source>
</reference>
<dbReference type="PANTHER" id="PTHR46756:SF13">
    <property type="entry name" value="GROWTH ARREST-SPECIFIC PROTEIN 2"/>
    <property type="match status" value="1"/>
</dbReference>
<dbReference type="STRING" id="307972.A0A2G8KVN5"/>
<keyword evidence="7" id="KW-1185">Reference proteome</keyword>
<dbReference type="GO" id="GO:0005884">
    <property type="term" value="C:actin filament"/>
    <property type="evidence" value="ECO:0007669"/>
    <property type="project" value="TreeGrafter"/>
</dbReference>
<feature type="compositionally biased region" description="Basic and acidic residues" evidence="4">
    <location>
        <begin position="17"/>
        <end position="26"/>
    </location>
</feature>
<feature type="domain" description="GAR" evidence="5">
    <location>
        <begin position="28"/>
        <end position="102"/>
    </location>
</feature>
<comment type="caution">
    <text evidence="6">The sequence shown here is derived from an EMBL/GenBank/DDBJ whole genome shotgun (WGS) entry which is preliminary data.</text>
</comment>
<dbReference type="OrthoDB" id="206130at2759"/>
<evidence type="ECO:0000313" key="7">
    <source>
        <dbReference type="Proteomes" id="UP000230750"/>
    </source>
</evidence>
<dbReference type="GO" id="GO:0008017">
    <property type="term" value="F:microtubule binding"/>
    <property type="evidence" value="ECO:0007669"/>
    <property type="project" value="InterPro"/>
</dbReference>
<dbReference type="PROSITE" id="PS51460">
    <property type="entry name" value="GAR"/>
    <property type="match status" value="1"/>
</dbReference>
<accession>A0A2G8KVN5</accession>
<evidence type="ECO:0000256" key="1">
    <source>
        <dbReference type="ARBA" id="ARBA00004245"/>
    </source>
</evidence>
<sequence length="134" mass="15548">MGCKYDIEPPALLKLEKEIEREEKNPRPPSGKSKKTIGKLDKEVQCIAKVCKVDVHRVSEGRYNILGKLVFVRMLRGRHVMVRVGGGWDTLEHYLIRHEPTSFRLHSRNMTTESGEPVPEDFFVIRGRYKSERT</sequence>
<protein>
    <submittedName>
        <fullName evidence="6">Putative growth arrest-specific protein 2 isoform X1</fullName>
    </submittedName>
</protein>
<organism evidence="6 7">
    <name type="scientific">Stichopus japonicus</name>
    <name type="common">Sea cucumber</name>
    <dbReference type="NCBI Taxonomy" id="307972"/>
    <lineage>
        <taxon>Eukaryota</taxon>
        <taxon>Metazoa</taxon>
        <taxon>Echinodermata</taxon>
        <taxon>Eleutherozoa</taxon>
        <taxon>Echinozoa</taxon>
        <taxon>Holothuroidea</taxon>
        <taxon>Aspidochirotacea</taxon>
        <taxon>Aspidochirotida</taxon>
        <taxon>Stichopodidae</taxon>
        <taxon>Apostichopus</taxon>
    </lineage>
</organism>
<dbReference type="Proteomes" id="UP000230750">
    <property type="component" value="Unassembled WGS sequence"/>
</dbReference>
<dbReference type="GO" id="GO:0051764">
    <property type="term" value="P:actin crosslink formation"/>
    <property type="evidence" value="ECO:0007669"/>
    <property type="project" value="TreeGrafter"/>
</dbReference>
<dbReference type="GO" id="GO:0051015">
    <property type="term" value="F:actin filament binding"/>
    <property type="evidence" value="ECO:0007669"/>
    <property type="project" value="TreeGrafter"/>
</dbReference>